<evidence type="ECO:0000313" key="2">
    <source>
        <dbReference type="EMBL" id="KZM19293.1"/>
    </source>
</evidence>
<evidence type="ECO:0000256" key="1">
    <source>
        <dbReference type="SAM" id="MobiDB-lite"/>
    </source>
</evidence>
<keyword evidence="3" id="KW-1185">Reference proteome</keyword>
<sequence length="189" mass="21095">MAQICPPPPPPPLPPQDGHFPEKPVMPLVFDIDLSTVVDMTKAKNIAVHKIDKSIWHLQDSDRILKRGPNVKVSEAEALRTVASSTHVPVPVIGTPLHDVLHILDTAQVERVITQLSGFVRSWMGLRGDYFGSRGFKACRDVFFQHLPAANMPDREYGPFRSLTEYCTGLSMHFVTRGLVDNSMPTMRT</sequence>
<dbReference type="Proteomes" id="UP000076837">
    <property type="component" value="Unassembled WGS sequence"/>
</dbReference>
<feature type="region of interest" description="Disordered" evidence="1">
    <location>
        <begin position="1"/>
        <end position="20"/>
    </location>
</feature>
<reference evidence="2 3" key="1">
    <citation type="journal article" date="2016" name="Sci. Rep.">
        <title>Draft genome sequencing and secretome analysis of fungal phytopathogen Ascochyta rabiei provides insight into the necrotrophic effector repertoire.</title>
        <authorList>
            <person name="Verma S."/>
            <person name="Gazara R.K."/>
            <person name="Nizam S."/>
            <person name="Parween S."/>
            <person name="Chattopadhyay D."/>
            <person name="Verma P.K."/>
        </authorList>
    </citation>
    <scope>NUCLEOTIDE SEQUENCE [LARGE SCALE GENOMIC DNA]</scope>
    <source>
        <strain evidence="2 3">ArDII</strain>
    </source>
</reference>
<protein>
    <submittedName>
        <fullName evidence="2">ATP binding</fullName>
    </submittedName>
</protein>
<feature type="compositionally biased region" description="Pro residues" evidence="1">
    <location>
        <begin position="1"/>
        <end position="15"/>
    </location>
</feature>
<proteinExistence type="predicted"/>
<dbReference type="OrthoDB" id="2906425at2759"/>
<dbReference type="EMBL" id="JYNV01000296">
    <property type="protein sequence ID" value="KZM19293.1"/>
    <property type="molecule type" value="Genomic_DNA"/>
</dbReference>
<name>A0A162X0C2_DIDRA</name>
<accession>A0A162X0C2</accession>
<gene>
    <name evidence="2" type="ORF">ST47_g9569</name>
</gene>
<organism evidence="2 3">
    <name type="scientific">Didymella rabiei</name>
    <name type="common">Chickpea ascochyta blight fungus</name>
    <name type="synonym">Mycosphaerella rabiei</name>
    <dbReference type="NCBI Taxonomy" id="5454"/>
    <lineage>
        <taxon>Eukaryota</taxon>
        <taxon>Fungi</taxon>
        <taxon>Dikarya</taxon>
        <taxon>Ascomycota</taxon>
        <taxon>Pezizomycotina</taxon>
        <taxon>Dothideomycetes</taxon>
        <taxon>Pleosporomycetidae</taxon>
        <taxon>Pleosporales</taxon>
        <taxon>Pleosporineae</taxon>
        <taxon>Didymellaceae</taxon>
        <taxon>Ascochyta</taxon>
    </lineage>
</organism>
<comment type="caution">
    <text evidence="2">The sequence shown here is derived from an EMBL/GenBank/DDBJ whole genome shotgun (WGS) entry which is preliminary data.</text>
</comment>
<dbReference type="STRING" id="5454.A0A162X0C2"/>
<evidence type="ECO:0000313" key="3">
    <source>
        <dbReference type="Proteomes" id="UP000076837"/>
    </source>
</evidence>
<dbReference type="AlphaFoldDB" id="A0A162X0C2"/>